<evidence type="ECO:0000256" key="9">
    <source>
        <dbReference type="ARBA" id="ARBA00022737"/>
    </source>
</evidence>
<protein>
    <recommendedName>
        <fullName evidence="3">histidine kinase</fullName>
        <ecNumber evidence="3">2.7.13.3</ecNumber>
    </recommendedName>
</protein>
<dbReference type="PANTHER" id="PTHR43304:SF1">
    <property type="entry name" value="PAC DOMAIN-CONTAINING PROTEIN"/>
    <property type="match status" value="1"/>
</dbReference>
<keyword evidence="5" id="KW-0997">Cell inner membrane</keyword>
<accession>A0A1C3XPX4</accession>
<dbReference type="GO" id="GO:0006355">
    <property type="term" value="P:regulation of DNA-templated transcription"/>
    <property type="evidence" value="ECO:0007669"/>
    <property type="project" value="InterPro"/>
</dbReference>
<dbReference type="PROSITE" id="PS50112">
    <property type="entry name" value="PAS"/>
    <property type="match status" value="1"/>
</dbReference>
<keyword evidence="12" id="KW-0067">ATP-binding</keyword>
<proteinExistence type="predicted"/>
<keyword evidence="8" id="KW-0812">Transmembrane</keyword>
<dbReference type="InterPro" id="IPR004358">
    <property type="entry name" value="Sig_transdc_His_kin-like_C"/>
</dbReference>
<feature type="domain" description="PAS" evidence="17">
    <location>
        <begin position="50"/>
        <end position="111"/>
    </location>
</feature>
<dbReference type="PRINTS" id="PR00344">
    <property type="entry name" value="BCTRLSENSOR"/>
</dbReference>
<feature type="domain" description="PAC" evidence="18">
    <location>
        <begin position="378"/>
        <end position="430"/>
    </location>
</feature>
<dbReference type="PROSITE" id="PS50109">
    <property type="entry name" value="HIS_KIN"/>
    <property type="match status" value="1"/>
</dbReference>
<dbReference type="Pfam" id="PF13426">
    <property type="entry name" value="PAS_9"/>
    <property type="match status" value="1"/>
</dbReference>
<evidence type="ECO:0000259" key="18">
    <source>
        <dbReference type="PROSITE" id="PS50113"/>
    </source>
</evidence>
<dbReference type="GO" id="GO:0005524">
    <property type="term" value="F:ATP binding"/>
    <property type="evidence" value="ECO:0007669"/>
    <property type="project" value="UniProtKB-KW"/>
</dbReference>
<dbReference type="Gene3D" id="1.10.287.130">
    <property type="match status" value="1"/>
</dbReference>
<dbReference type="Pfam" id="PF08447">
    <property type="entry name" value="PAS_3"/>
    <property type="match status" value="2"/>
</dbReference>
<dbReference type="NCBIfam" id="TIGR00229">
    <property type="entry name" value="sensory_box"/>
    <property type="match status" value="3"/>
</dbReference>
<sequence>MMPGQITKIGTSAAQFLLGGLAALRSFGNGEKDRSAVADASRQNTDLRDAMKQWREVFEHNPVMYFMVDPSGTVLNVNTFGAAQLGYTTAELIGQSVLNVFFEEDHDFVRQCVALCLTTVDQSHTWEIRKFRKDGSVLWVRENAKAMLRGDGTPILLVACENITQRKETEDALRQSEAYLAQAQELSHTGSFGLNLATGEAVWSRETFRIFRCDPATKPTLNFAFQRIHPEDRDIVRSTLDRAYRLAEDFDHEYRLLMPDGSIKYLHSVARAVRHPSGRIEFVGAVTDVTIAKEAEQRLRRSEAYLAEAQRLSQTSSWAWDVHRQEFAYRSAELYRLFGFEPDQTDLPARAFQQRILPEDFRRIVEVEREAVRQKQPFQIDFRIARPDGSIRRVHSEGHPVIGRDGEVMEIIGTHVDVTEQFAAKDALHKAFDELKTSEQRFRDYAETASDWFWETGPDHRITRISEHAETSSAAPKGLIGLTRWDIPPDAEFEPEKWEQHRVALDAHVAFRDLIYRSRDGNGSPIYVRTSGKPFHDATGNFLGYRGVSSDVTAAIRVEQAEEALRKAQGELAHVTRVTTLGELTTSIAHEITQPLAAVISNADACIAWLDRDPADLKAARRSAEWIVEDANRASEVIRRIRALAKKTEIEMAPLDINQVVREAVALVRRELAIHAVSVRMELASDLPRICGDRIQLQQVLINLVVNGIDAMHANVDRPRELAIRSSRTDDDRLLLTVTDSGVGLGKDVKERIFTPFFTTKSGGLGMGLSICRSIIEAHAGRLSAIQNEGSGATFQIALPLPNKDTS</sequence>
<evidence type="ECO:0000256" key="15">
    <source>
        <dbReference type="ARBA" id="ARBA00023136"/>
    </source>
</evidence>
<dbReference type="RefSeq" id="WP_091965723.1">
    <property type="nucleotide sequence ID" value="NZ_FMAI01000025.1"/>
</dbReference>
<dbReference type="FunFam" id="3.30.450.20:FF:000179">
    <property type="entry name" value="PAS domain-containing sensor histidine kinase"/>
    <property type="match status" value="1"/>
</dbReference>
<dbReference type="InterPro" id="IPR000700">
    <property type="entry name" value="PAS-assoc_C"/>
</dbReference>
<dbReference type="InterPro" id="IPR036890">
    <property type="entry name" value="HATPase_C_sf"/>
</dbReference>
<comment type="subcellular location">
    <subcellularLocation>
        <location evidence="2">Cell inner membrane</location>
        <topology evidence="2">Multi-pass membrane protein</topology>
    </subcellularLocation>
</comment>
<dbReference type="GO" id="GO:0042802">
    <property type="term" value="F:identical protein binding"/>
    <property type="evidence" value="ECO:0007669"/>
    <property type="project" value="UniProtKB-ARBA"/>
</dbReference>
<dbReference type="Gene3D" id="3.30.565.10">
    <property type="entry name" value="Histidine kinase-like ATPase, C-terminal domain"/>
    <property type="match status" value="1"/>
</dbReference>
<dbReference type="PANTHER" id="PTHR43304">
    <property type="entry name" value="PHYTOCHROME-LIKE PROTEIN CPH1"/>
    <property type="match status" value="1"/>
</dbReference>
<gene>
    <name evidence="19" type="ORF">GA0061098_102513</name>
</gene>
<comment type="catalytic activity">
    <reaction evidence="1">
        <text>ATP + protein L-histidine = ADP + protein N-phospho-L-histidine.</text>
        <dbReference type="EC" id="2.7.13.3"/>
    </reaction>
</comment>
<keyword evidence="6" id="KW-0597">Phosphoprotein</keyword>
<dbReference type="EMBL" id="FMAI01000025">
    <property type="protein sequence ID" value="SCB54279.1"/>
    <property type="molecule type" value="Genomic_DNA"/>
</dbReference>
<keyword evidence="9" id="KW-0677">Repeat</keyword>
<keyword evidence="14" id="KW-0902">Two-component regulatory system</keyword>
<feature type="domain" description="PAC" evidence="18">
    <location>
        <begin position="512"/>
        <end position="564"/>
    </location>
</feature>
<dbReference type="InterPro" id="IPR013655">
    <property type="entry name" value="PAS_fold_3"/>
</dbReference>
<dbReference type="Gene3D" id="2.10.70.100">
    <property type="match status" value="2"/>
</dbReference>
<dbReference type="SUPFAM" id="SSF55785">
    <property type="entry name" value="PYP-like sensor domain (PAS domain)"/>
    <property type="match status" value="4"/>
</dbReference>
<feature type="domain" description="Histidine kinase" evidence="16">
    <location>
        <begin position="587"/>
        <end position="803"/>
    </location>
</feature>
<dbReference type="InterPro" id="IPR000014">
    <property type="entry name" value="PAS"/>
</dbReference>
<evidence type="ECO:0000256" key="4">
    <source>
        <dbReference type="ARBA" id="ARBA00022475"/>
    </source>
</evidence>
<feature type="domain" description="PAC" evidence="18">
    <location>
        <begin position="124"/>
        <end position="175"/>
    </location>
</feature>
<evidence type="ECO:0000313" key="20">
    <source>
        <dbReference type="Proteomes" id="UP000199184"/>
    </source>
</evidence>
<dbReference type="InterPro" id="IPR005467">
    <property type="entry name" value="His_kinase_dom"/>
</dbReference>
<evidence type="ECO:0000256" key="6">
    <source>
        <dbReference type="ARBA" id="ARBA00022553"/>
    </source>
</evidence>
<keyword evidence="4" id="KW-1003">Cell membrane</keyword>
<dbReference type="EC" id="2.7.13.3" evidence="3"/>
<dbReference type="SMART" id="SM00387">
    <property type="entry name" value="HATPase_c"/>
    <property type="match status" value="1"/>
</dbReference>
<evidence type="ECO:0000256" key="7">
    <source>
        <dbReference type="ARBA" id="ARBA00022679"/>
    </source>
</evidence>
<dbReference type="FunFam" id="3.30.565.10:FF:000042">
    <property type="entry name" value="Two-component sensor histidine kinase KdpD"/>
    <property type="match status" value="1"/>
</dbReference>
<dbReference type="Proteomes" id="UP000199184">
    <property type="component" value="Unassembled WGS sequence"/>
</dbReference>
<evidence type="ECO:0000256" key="1">
    <source>
        <dbReference type="ARBA" id="ARBA00000085"/>
    </source>
</evidence>
<dbReference type="Pfam" id="PF02518">
    <property type="entry name" value="HATPase_c"/>
    <property type="match status" value="1"/>
</dbReference>
<dbReference type="InterPro" id="IPR013767">
    <property type="entry name" value="PAS_fold"/>
</dbReference>
<dbReference type="InterPro" id="IPR052162">
    <property type="entry name" value="Sensor_kinase/Photoreceptor"/>
</dbReference>
<dbReference type="SUPFAM" id="SSF47384">
    <property type="entry name" value="Homodimeric domain of signal transducing histidine kinase"/>
    <property type="match status" value="1"/>
</dbReference>
<evidence type="ECO:0000256" key="3">
    <source>
        <dbReference type="ARBA" id="ARBA00012438"/>
    </source>
</evidence>
<evidence type="ECO:0000256" key="10">
    <source>
        <dbReference type="ARBA" id="ARBA00022741"/>
    </source>
</evidence>
<evidence type="ECO:0000256" key="11">
    <source>
        <dbReference type="ARBA" id="ARBA00022777"/>
    </source>
</evidence>
<feature type="domain" description="PAC" evidence="18">
    <location>
        <begin position="250"/>
        <end position="301"/>
    </location>
</feature>
<dbReference type="SUPFAM" id="SSF55874">
    <property type="entry name" value="ATPase domain of HSP90 chaperone/DNA topoisomerase II/histidine kinase"/>
    <property type="match status" value="1"/>
</dbReference>
<dbReference type="GO" id="GO:0005886">
    <property type="term" value="C:plasma membrane"/>
    <property type="evidence" value="ECO:0007669"/>
    <property type="project" value="UniProtKB-SubCell"/>
</dbReference>
<organism evidence="19 20">
    <name type="scientific">Bradyrhizobium shewense</name>
    <dbReference type="NCBI Taxonomy" id="1761772"/>
    <lineage>
        <taxon>Bacteria</taxon>
        <taxon>Pseudomonadati</taxon>
        <taxon>Pseudomonadota</taxon>
        <taxon>Alphaproteobacteria</taxon>
        <taxon>Hyphomicrobiales</taxon>
        <taxon>Nitrobacteraceae</taxon>
        <taxon>Bradyrhizobium</taxon>
    </lineage>
</organism>
<evidence type="ECO:0000259" key="17">
    <source>
        <dbReference type="PROSITE" id="PS50112"/>
    </source>
</evidence>
<dbReference type="AlphaFoldDB" id="A0A1C3XPX4"/>
<evidence type="ECO:0000256" key="12">
    <source>
        <dbReference type="ARBA" id="ARBA00022840"/>
    </source>
</evidence>
<keyword evidence="10" id="KW-0547">Nucleotide-binding</keyword>
<evidence type="ECO:0000256" key="2">
    <source>
        <dbReference type="ARBA" id="ARBA00004429"/>
    </source>
</evidence>
<dbReference type="InterPro" id="IPR003594">
    <property type="entry name" value="HATPase_dom"/>
</dbReference>
<keyword evidence="11" id="KW-0418">Kinase</keyword>
<dbReference type="SMART" id="SM00091">
    <property type="entry name" value="PAS"/>
    <property type="match status" value="4"/>
</dbReference>
<evidence type="ECO:0000256" key="13">
    <source>
        <dbReference type="ARBA" id="ARBA00022989"/>
    </source>
</evidence>
<evidence type="ECO:0000313" key="19">
    <source>
        <dbReference type="EMBL" id="SCB54279.1"/>
    </source>
</evidence>
<evidence type="ECO:0000259" key="16">
    <source>
        <dbReference type="PROSITE" id="PS50109"/>
    </source>
</evidence>
<dbReference type="GO" id="GO:0000155">
    <property type="term" value="F:phosphorelay sensor kinase activity"/>
    <property type="evidence" value="ECO:0007669"/>
    <property type="project" value="InterPro"/>
</dbReference>
<dbReference type="Gene3D" id="3.30.450.20">
    <property type="entry name" value="PAS domain"/>
    <property type="match status" value="4"/>
</dbReference>
<dbReference type="FunFam" id="3.30.450.20:FF:000088">
    <property type="entry name" value="Sensory transduction histidine kinase"/>
    <property type="match status" value="2"/>
</dbReference>
<dbReference type="FunFam" id="1.10.287.130:FF:000055">
    <property type="entry name" value="Two-component sensor histidine kinase"/>
    <property type="match status" value="1"/>
</dbReference>
<dbReference type="InterPro" id="IPR036097">
    <property type="entry name" value="HisK_dim/P_sf"/>
</dbReference>
<dbReference type="CDD" id="cd00082">
    <property type="entry name" value="HisKA"/>
    <property type="match status" value="1"/>
</dbReference>
<evidence type="ECO:0000256" key="14">
    <source>
        <dbReference type="ARBA" id="ARBA00023012"/>
    </source>
</evidence>
<evidence type="ECO:0000256" key="8">
    <source>
        <dbReference type="ARBA" id="ARBA00022692"/>
    </source>
</evidence>
<dbReference type="InterPro" id="IPR035965">
    <property type="entry name" value="PAS-like_dom_sf"/>
</dbReference>
<dbReference type="FunFam" id="2.10.70.100:FF:000001">
    <property type="entry name" value="Sensory transduction histidine kinase"/>
    <property type="match status" value="1"/>
</dbReference>
<keyword evidence="15" id="KW-0472">Membrane</keyword>
<dbReference type="CDD" id="cd00130">
    <property type="entry name" value="PAS"/>
    <property type="match status" value="3"/>
</dbReference>
<dbReference type="PROSITE" id="PS50113">
    <property type="entry name" value="PAC"/>
    <property type="match status" value="4"/>
</dbReference>
<reference evidence="20" key="1">
    <citation type="submission" date="2016-08" db="EMBL/GenBank/DDBJ databases">
        <authorList>
            <person name="Varghese N."/>
            <person name="Submissions Spin"/>
        </authorList>
    </citation>
    <scope>NUCLEOTIDE SEQUENCE [LARGE SCALE GENOMIC DNA]</scope>
    <source>
        <strain evidence="20">ERR11</strain>
    </source>
</reference>
<dbReference type="Pfam" id="PF00989">
    <property type="entry name" value="PAS"/>
    <property type="match status" value="1"/>
</dbReference>
<keyword evidence="13" id="KW-1133">Transmembrane helix</keyword>
<dbReference type="SMART" id="SM00388">
    <property type="entry name" value="HisKA"/>
    <property type="match status" value="1"/>
</dbReference>
<dbReference type="InterPro" id="IPR003661">
    <property type="entry name" value="HisK_dim/P_dom"/>
</dbReference>
<evidence type="ECO:0000256" key="5">
    <source>
        <dbReference type="ARBA" id="ARBA00022519"/>
    </source>
</evidence>
<dbReference type="InterPro" id="IPR001610">
    <property type="entry name" value="PAC"/>
</dbReference>
<name>A0A1C3XPX4_9BRAD</name>
<keyword evidence="20" id="KW-1185">Reference proteome</keyword>
<dbReference type="Pfam" id="PF00512">
    <property type="entry name" value="HisKA"/>
    <property type="match status" value="1"/>
</dbReference>
<dbReference type="SMART" id="SM00086">
    <property type="entry name" value="PAC"/>
    <property type="match status" value="4"/>
</dbReference>
<keyword evidence="7" id="KW-0808">Transferase</keyword>